<evidence type="ECO:0000313" key="4">
    <source>
        <dbReference type="Proteomes" id="UP000186456"/>
    </source>
</evidence>
<dbReference type="InterPro" id="IPR018247">
    <property type="entry name" value="EF_Hand_1_Ca_BS"/>
</dbReference>
<dbReference type="InterPro" id="IPR013783">
    <property type="entry name" value="Ig-like_fold"/>
</dbReference>
<dbReference type="GO" id="GO:0005509">
    <property type="term" value="F:calcium ion binding"/>
    <property type="evidence" value="ECO:0007669"/>
    <property type="project" value="InterPro"/>
</dbReference>
<protein>
    <submittedName>
        <fullName evidence="3">Putative Ig domain-containing protein</fullName>
    </submittedName>
</protein>
<feature type="transmembrane region" description="Helical" evidence="1">
    <location>
        <begin position="482"/>
        <end position="503"/>
    </location>
</feature>
<feature type="chain" id="PRO_5010172438" evidence="2">
    <location>
        <begin position="36"/>
        <end position="509"/>
    </location>
</feature>
<reference evidence="3 4" key="1">
    <citation type="submission" date="2016-10" db="EMBL/GenBank/DDBJ databases">
        <authorList>
            <person name="de Groot N.N."/>
        </authorList>
    </citation>
    <scope>NUCLEOTIDE SEQUENCE [LARGE SCALE GENOMIC DNA]</scope>
    <source>
        <strain evidence="3 4">StLB037</strain>
    </source>
</reference>
<dbReference type="Pfam" id="PF05345">
    <property type="entry name" value="He_PIG"/>
    <property type="match status" value="2"/>
</dbReference>
<proteinExistence type="predicted"/>
<name>A0A1H0QW13_MICTS</name>
<sequence>MPLSNTGRPRIVAGALIGALLATGAAAGASTPAFAAACITTPLPVNISVFLSGYSFGGADEINASYDPADPQSRPFPTTEPYSTDGHSLLRGGAGNTVTNLTPVADWVIVELRDTVDASLIVATDTVPVDRLTGAALTTPEFAVPAGSYRVAIAQRNHLTAMAATPVTLGAALTPTVDFTDPATLMYNQVPANAGKERYPTPARLQLVPGDFDANGVIDAADYTALNIAVSQQPPGYSVYDINLDGFVDGSDTGTFNAVVAGQYGAASVPAGRLAPVPVCDAPRITSAAPSTPTSGTPYTSTVTASGTGPITYSVSNGTLPPGLTLDPTTGTISGTATTPGTYLFRVTATNAYGADSADYTLAIATPPAITTPTIPAGTAGAPYSQTITTTGSGPITYAVTNGTLPPGLTLDATTGVISGTPSRSGAFSFSITASNAAGADTRTYGVTIGATVSPPTSTPNPVVPASSNSSHLAVTGGDYTASLYAGVVGLLMLLAGASAYVITRRRRV</sequence>
<dbReference type="RefSeq" id="WP_074696272.1">
    <property type="nucleotide sequence ID" value="NZ_FNJN01000005.1"/>
</dbReference>
<gene>
    <name evidence="3" type="ORF">SAMN04487788_2600</name>
</gene>
<dbReference type="SUPFAM" id="SSF63446">
    <property type="entry name" value="Type I dockerin domain"/>
    <property type="match status" value="1"/>
</dbReference>
<evidence type="ECO:0000256" key="1">
    <source>
        <dbReference type="SAM" id="Phobius"/>
    </source>
</evidence>
<accession>A0A1H0QW13</accession>
<evidence type="ECO:0000313" key="3">
    <source>
        <dbReference type="EMBL" id="SDP21482.1"/>
    </source>
</evidence>
<dbReference type="Proteomes" id="UP000186456">
    <property type="component" value="Unassembled WGS sequence"/>
</dbReference>
<dbReference type="InterPro" id="IPR036439">
    <property type="entry name" value="Dockerin_dom_sf"/>
</dbReference>
<keyword evidence="2" id="KW-0732">Signal</keyword>
<dbReference type="PROSITE" id="PS00018">
    <property type="entry name" value="EF_HAND_1"/>
    <property type="match status" value="1"/>
</dbReference>
<dbReference type="EMBL" id="FNJN01000005">
    <property type="protein sequence ID" value="SDP21482.1"/>
    <property type="molecule type" value="Genomic_DNA"/>
</dbReference>
<dbReference type="Gene3D" id="1.10.1330.10">
    <property type="entry name" value="Dockerin domain"/>
    <property type="match status" value="1"/>
</dbReference>
<dbReference type="GO" id="GO:0016020">
    <property type="term" value="C:membrane"/>
    <property type="evidence" value="ECO:0007669"/>
    <property type="project" value="InterPro"/>
</dbReference>
<dbReference type="SUPFAM" id="SSF49313">
    <property type="entry name" value="Cadherin-like"/>
    <property type="match status" value="2"/>
</dbReference>
<organism evidence="3 4">
    <name type="scientific">Microbacterium testaceum (strain StLB037)</name>
    <dbReference type="NCBI Taxonomy" id="979556"/>
    <lineage>
        <taxon>Bacteria</taxon>
        <taxon>Bacillati</taxon>
        <taxon>Actinomycetota</taxon>
        <taxon>Actinomycetes</taxon>
        <taxon>Micrococcales</taxon>
        <taxon>Microbacteriaceae</taxon>
        <taxon>Microbacterium</taxon>
    </lineage>
</organism>
<keyword evidence="1" id="KW-0812">Transmembrane</keyword>
<dbReference type="GO" id="GO:0000272">
    <property type="term" value="P:polysaccharide catabolic process"/>
    <property type="evidence" value="ECO:0007669"/>
    <property type="project" value="InterPro"/>
</dbReference>
<dbReference type="InterPro" id="IPR015919">
    <property type="entry name" value="Cadherin-like_sf"/>
</dbReference>
<evidence type="ECO:0000256" key="2">
    <source>
        <dbReference type="SAM" id="SignalP"/>
    </source>
</evidence>
<dbReference type="Gene3D" id="2.60.40.10">
    <property type="entry name" value="Immunoglobulins"/>
    <property type="match status" value="2"/>
</dbReference>
<keyword evidence="1" id="KW-0472">Membrane</keyword>
<dbReference type="AlphaFoldDB" id="A0A1H0QW13"/>
<feature type="signal peptide" evidence="2">
    <location>
        <begin position="1"/>
        <end position="35"/>
    </location>
</feature>
<keyword evidence="1" id="KW-1133">Transmembrane helix</keyword>